<dbReference type="RefSeq" id="WP_097279521.1">
    <property type="nucleotide sequence ID" value="NZ_OCNJ01000005.1"/>
</dbReference>
<keyword evidence="4" id="KW-0378">Hydrolase</keyword>
<dbReference type="GO" id="GO:0046872">
    <property type="term" value="F:metal ion binding"/>
    <property type="evidence" value="ECO:0007669"/>
    <property type="project" value="UniProtKB-KW"/>
</dbReference>
<dbReference type="InterPro" id="IPR000086">
    <property type="entry name" value="NUDIX_hydrolase_dom"/>
</dbReference>
<dbReference type="OrthoDB" id="9802805at2"/>
<dbReference type="EMBL" id="OCNJ01000005">
    <property type="protein sequence ID" value="SOD96072.1"/>
    <property type="molecule type" value="Genomic_DNA"/>
</dbReference>
<evidence type="ECO:0000256" key="2">
    <source>
        <dbReference type="ARBA" id="ARBA00001946"/>
    </source>
</evidence>
<evidence type="ECO:0000259" key="8">
    <source>
        <dbReference type="PROSITE" id="PS51462"/>
    </source>
</evidence>
<evidence type="ECO:0000256" key="7">
    <source>
        <dbReference type="SAM" id="MobiDB-lite"/>
    </source>
</evidence>
<dbReference type="PANTHER" id="PTHR12992:SF11">
    <property type="entry name" value="MITOCHONDRIAL COENZYME A DIPHOSPHATASE NUDT8"/>
    <property type="match status" value="1"/>
</dbReference>
<dbReference type="CDD" id="cd03426">
    <property type="entry name" value="NUDIX_CoAse_Nudt7"/>
    <property type="match status" value="1"/>
</dbReference>
<dbReference type="Pfam" id="PF00293">
    <property type="entry name" value="NUDIX"/>
    <property type="match status" value="1"/>
</dbReference>
<dbReference type="InterPro" id="IPR015797">
    <property type="entry name" value="NUDIX_hydrolase-like_dom_sf"/>
</dbReference>
<dbReference type="PANTHER" id="PTHR12992">
    <property type="entry name" value="NUDIX HYDROLASE"/>
    <property type="match status" value="1"/>
</dbReference>
<dbReference type="PROSITE" id="PS51462">
    <property type="entry name" value="NUDIX"/>
    <property type="match status" value="1"/>
</dbReference>
<dbReference type="InterPro" id="IPR045121">
    <property type="entry name" value="CoAse"/>
</dbReference>
<keyword evidence="5" id="KW-0460">Magnesium</keyword>
<keyword evidence="6" id="KW-0464">Manganese</keyword>
<protein>
    <submittedName>
        <fullName evidence="9">8-oxo-dGTP pyrophosphatase MutT, NUDIX family</fullName>
    </submittedName>
</protein>
<evidence type="ECO:0000256" key="6">
    <source>
        <dbReference type="ARBA" id="ARBA00023211"/>
    </source>
</evidence>
<evidence type="ECO:0000313" key="9">
    <source>
        <dbReference type="EMBL" id="SOD96072.1"/>
    </source>
</evidence>
<dbReference type="NCBIfam" id="NF007980">
    <property type="entry name" value="PRK10707.1"/>
    <property type="match status" value="1"/>
</dbReference>
<evidence type="ECO:0000256" key="1">
    <source>
        <dbReference type="ARBA" id="ARBA00001936"/>
    </source>
</evidence>
<keyword evidence="10" id="KW-1185">Reference proteome</keyword>
<keyword evidence="3" id="KW-0479">Metal-binding</keyword>
<name>A0A286GKN9_9PROT</name>
<evidence type="ECO:0000313" key="10">
    <source>
        <dbReference type="Proteomes" id="UP000219621"/>
    </source>
</evidence>
<sequence>MEHGHVLPSRDPDGDRLDRDAIVRRLTRGRPARERSDVGINRELGGDYDYGPAIDGGPRVVAAAAAAPEVPPGAAMDTRPQTAAAVLVPLVQRPDGLTVLLTQRTAHLKNHAGQISFPGGRSEDHDDGPVATALRESHEEIGLPAELVDVLGRLDDYVTVTNFRVTPVVGLIAPPFELAPDPFEVAEVFEVPLAFVLDRSNHQRHTYKVKGRTRAYWAMPYGERYIWGATAGMLVNLAEVLGS</sequence>
<evidence type="ECO:0000256" key="4">
    <source>
        <dbReference type="ARBA" id="ARBA00022801"/>
    </source>
</evidence>
<evidence type="ECO:0000256" key="3">
    <source>
        <dbReference type="ARBA" id="ARBA00022723"/>
    </source>
</evidence>
<comment type="cofactor">
    <cofactor evidence="1">
        <name>Mn(2+)</name>
        <dbReference type="ChEBI" id="CHEBI:29035"/>
    </cofactor>
</comment>
<proteinExistence type="predicted"/>
<gene>
    <name evidence="9" type="ORF">SAMN05421508_105142</name>
</gene>
<dbReference type="AlphaFoldDB" id="A0A286GKN9"/>
<dbReference type="SUPFAM" id="SSF55811">
    <property type="entry name" value="Nudix"/>
    <property type="match status" value="1"/>
</dbReference>
<comment type="cofactor">
    <cofactor evidence="2">
        <name>Mg(2+)</name>
        <dbReference type="ChEBI" id="CHEBI:18420"/>
    </cofactor>
</comment>
<reference evidence="9 10" key="1">
    <citation type="submission" date="2017-09" db="EMBL/GenBank/DDBJ databases">
        <authorList>
            <person name="Ehlers B."/>
            <person name="Leendertz F.H."/>
        </authorList>
    </citation>
    <scope>NUCLEOTIDE SEQUENCE [LARGE SCALE GENOMIC DNA]</scope>
    <source>
        <strain evidence="9 10">USBA 140</strain>
    </source>
</reference>
<feature type="region of interest" description="Disordered" evidence="7">
    <location>
        <begin position="28"/>
        <end position="49"/>
    </location>
</feature>
<evidence type="ECO:0000256" key="5">
    <source>
        <dbReference type="ARBA" id="ARBA00022842"/>
    </source>
</evidence>
<feature type="domain" description="Nudix hydrolase" evidence="8">
    <location>
        <begin position="80"/>
        <end position="213"/>
    </location>
</feature>
<dbReference type="Proteomes" id="UP000219621">
    <property type="component" value="Unassembled WGS sequence"/>
</dbReference>
<accession>A0A286GKN9</accession>
<dbReference type="GO" id="GO:0010945">
    <property type="term" value="F:coenzyme A diphosphatase activity"/>
    <property type="evidence" value="ECO:0007669"/>
    <property type="project" value="InterPro"/>
</dbReference>
<dbReference type="Gene3D" id="3.90.79.10">
    <property type="entry name" value="Nucleoside Triphosphate Pyrophosphohydrolase"/>
    <property type="match status" value="1"/>
</dbReference>
<organism evidence="9 10">
    <name type="scientific">Caenispirillum bisanense</name>
    <dbReference type="NCBI Taxonomy" id="414052"/>
    <lineage>
        <taxon>Bacteria</taxon>
        <taxon>Pseudomonadati</taxon>
        <taxon>Pseudomonadota</taxon>
        <taxon>Alphaproteobacteria</taxon>
        <taxon>Rhodospirillales</taxon>
        <taxon>Novispirillaceae</taxon>
        <taxon>Caenispirillum</taxon>
    </lineage>
</organism>